<dbReference type="EMBL" id="CAWUPB010000913">
    <property type="protein sequence ID" value="CAK7331382.1"/>
    <property type="molecule type" value="Genomic_DNA"/>
</dbReference>
<evidence type="ECO:0000313" key="2">
    <source>
        <dbReference type="Proteomes" id="UP001314170"/>
    </source>
</evidence>
<accession>A0AAV1RA29</accession>
<reference evidence="1 2" key="1">
    <citation type="submission" date="2024-01" db="EMBL/GenBank/DDBJ databases">
        <authorList>
            <person name="Waweru B."/>
        </authorList>
    </citation>
    <scope>NUCLEOTIDE SEQUENCE [LARGE SCALE GENOMIC DNA]</scope>
</reference>
<gene>
    <name evidence="1" type="ORF">DCAF_LOCUS8438</name>
</gene>
<name>A0AAV1RA29_9ROSI</name>
<protein>
    <submittedName>
        <fullName evidence="1">Uncharacterized protein</fullName>
    </submittedName>
</protein>
<evidence type="ECO:0000313" key="1">
    <source>
        <dbReference type="EMBL" id="CAK7331382.1"/>
    </source>
</evidence>
<organism evidence="1 2">
    <name type="scientific">Dovyalis caffra</name>
    <dbReference type="NCBI Taxonomy" id="77055"/>
    <lineage>
        <taxon>Eukaryota</taxon>
        <taxon>Viridiplantae</taxon>
        <taxon>Streptophyta</taxon>
        <taxon>Embryophyta</taxon>
        <taxon>Tracheophyta</taxon>
        <taxon>Spermatophyta</taxon>
        <taxon>Magnoliopsida</taxon>
        <taxon>eudicotyledons</taxon>
        <taxon>Gunneridae</taxon>
        <taxon>Pentapetalae</taxon>
        <taxon>rosids</taxon>
        <taxon>fabids</taxon>
        <taxon>Malpighiales</taxon>
        <taxon>Salicaceae</taxon>
        <taxon>Flacourtieae</taxon>
        <taxon>Dovyalis</taxon>
    </lineage>
</organism>
<dbReference type="AlphaFoldDB" id="A0AAV1RA29"/>
<comment type="caution">
    <text evidence="1">The sequence shown here is derived from an EMBL/GenBank/DDBJ whole genome shotgun (WGS) entry which is preliminary data.</text>
</comment>
<sequence length="53" mass="6070">MPPKVMPQKRIEGAMTPVLTTDGEEQTKAIKEVLEKIKTLDESMKDFSGWRYS</sequence>
<keyword evidence="2" id="KW-1185">Reference proteome</keyword>
<proteinExistence type="predicted"/>
<dbReference type="Proteomes" id="UP001314170">
    <property type="component" value="Unassembled WGS sequence"/>
</dbReference>